<keyword evidence="4 7" id="KW-0812">Transmembrane</keyword>
<dbReference type="Proteomes" id="UP000600865">
    <property type="component" value="Unassembled WGS sequence"/>
</dbReference>
<keyword evidence="5 7" id="KW-1133">Transmembrane helix</keyword>
<feature type="transmembrane region" description="Helical" evidence="7">
    <location>
        <begin position="351"/>
        <end position="378"/>
    </location>
</feature>
<dbReference type="AlphaFoldDB" id="A0A918NK36"/>
<name>A0A918NK36_9PROT</name>
<reference evidence="11 12" key="1">
    <citation type="journal article" date="2014" name="Int. J. Syst. Evol. Microbiol.">
        <title>Complete genome sequence of Corynebacterium casei LMG S-19264T (=DSM 44701T), isolated from a smear-ripened cheese.</title>
        <authorList>
            <consortium name="US DOE Joint Genome Institute (JGI-PGF)"/>
            <person name="Walter F."/>
            <person name="Albersmeier A."/>
            <person name="Kalinowski J."/>
            <person name="Ruckert C."/>
        </authorList>
    </citation>
    <scope>NUCLEOTIDE SEQUENCE [LARGE SCALE GENOMIC DNA]</scope>
    <source>
        <strain evidence="11 12">KCTC 23968</strain>
    </source>
</reference>
<comment type="caution">
    <text evidence="11">The sequence shown here is derived from an EMBL/GenBank/DDBJ whole genome shotgun (WGS) entry which is preliminary data.</text>
</comment>
<dbReference type="PANTHER" id="PTHR10590:SF4">
    <property type="entry name" value="SOLUTE CARRIER FAMILY 28 MEMBER 3"/>
    <property type="match status" value="1"/>
</dbReference>
<sequence length="413" mass="43487">MEHRAFGIIGIILILLIAWLASENRKAIRLRTVGVCFALQVAIAVFVLYIPAGKGVLEFMANKVSTLLSYADSGIGFVFGNLSSLDGFSFLVRVLPVVIFFAALMEVLYHLRIMQVIVKAGGSAIRWLTDTRPVESLNVIANIFVGQTEAPLSLKPYLSGIGKPELFTIMVSGLASVSGTVLGGYIALGIEPKYLLAASFMSAPAGLLMAKMIMPDNRGETAAEKTKEAKAIYALADEGPRHANVIMAAAEGAQNGVRLAVAIGAMLIAFISLIALLNGLLGWAGGWFGHGDLSMQTILGWIFSPVMWSIGVPWAETQAAGGIFGEKLIINEFIAFGSLIEAESGLSPKTVVILSFALCGFANISSIAILLGGLGTLVPDRMPDIARMGVKAVFAASLANLMSAALAGILVTL</sequence>
<dbReference type="InterPro" id="IPR002668">
    <property type="entry name" value="CNT_N_dom"/>
</dbReference>
<dbReference type="GO" id="GO:0005886">
    <property type="term" value="C:plasma membrane"/>
    <property type="evidence" value="ECO:0007669"/>
    <property type="project" value="UniProtKB-SubCell"/>
</dbReference>
<dbReference type="InterPro" id="IPR011657">
    <property type="entry name" value="CNT_C_dom"/>
</dbReference>
<organism evidence="11 12">
    <name type="scientific">Litorimonas cladophorae</name>
    <dbReference type="NCBI Taxonomy" id="1220491"/>
    <lineage>
        <taxon>Bacteria</taxon>
        <taxon>Pseudomonadati</taxon>
        <taxon>Pseudomonadota</taxon>
        <taxon>Alphaproteobacteria</taxon>
        <taxon>Maricaulales</taxon>
        <taxon>Robiginitomaculaceae</taxon>
    </lineage>
</organism>
<keyword evidence="12" id="KW-1185">Reference proteome</keyword>
<accession>A0A918NK36</accession>
<evidence type="ECO:0000256" key="6">
    <source>
        <dbReference type="ARBA" id="ARBA00023136"/>
    </source>
</evidence>
<dbReference type="InterPro" id="IPR008276">
    <property type="entry name" value="C_nuclsd_transpt"/>
</dbReference>
<dbReference type="Pfam" id="PF07670">
    <property type="entry name" value="Gate"/>
    <property type="match status" value="1"/>
</dbReference>
<feature type="domain" description="Concentrative nucleoside transporter N-terminal" evidence="8">
    <location>
        <begin position="9"/>
        <end position="82"/>
    </location>
</feature>
<evidence type="ECO:0000259" key="9">
    <source>
        <dbReference type="Pfam" id="PF07662"/>
    </source>
</evidence>
<dbReference type="PANTHER" id="PTHR10590">
    <property type="entry name" value="SODIUM/NUCLEOSIDE COTRANSPORTER"/>
    <property type="match status" value="1"/>
</dbReference>
<protein>
    <submittedName>
        <fullName evidence="11">Nucleoside permease</fullName>
    </submittedName>
</protein>
<dbReference type="InterPro" id="IPR011642">
    <property type="entry name" value="Gate_dom"/>
</dbReference>
<evidence type="ECO:0000256" key="7">
    <source>
        <dbReference type="SAM" id="Phobius"/>
    </source>
</evidence>
<feature type="transmembrane region" description="Helical" evidence="7">
    <location>
        <begin position="34"/>
        <end position="52"/>
    </location>
</feature>
<dbReference type="GO" id="GO:0005337">
    <property type="term" value="F:nucleoside transmembrane transporter activity"/>
    <property type="evidence" value="ECO:0007669"/>
    <property type="project" value="InterPro"/>
</dbReference>
<evidence type="ECO:0000256" key="1">
    <source>
        <dbReference type="ARBA" id="ARBA00004651"/>
    </source>
</evidence>
<dbReference type="RefSeq" id="WP_189586609.1">
    <property type="nucleotide sequence ID" value="NZ_BMYV01000003.1"/>
</dbReference>
<feature type="transmembrane region" description="Helical" evidence="7">
    <location>
        <begin position="259"/>
        <end position="284"/>
    </location>
</feature>
<evidence type="ECO:0000259" key="8">
    <source>
        <dbReference type="Pfam" id="PF01773"/>
    </source>
</evidence>
<keyword evidence="3" id="KW-1003">Cell membrane</keyword>
<dbReference type="EMBL" id="BMYV01000003">
    <property type="protein sequence ID" value="GGX73597.1"/>
    <property type="molecule type" value="Genomic_DNA"/>
</dbReference>
<evidence type="ECO:0000256" key="2">
    <source>
        <dbReference type="ARBA" id="ARBA00009033"/>
    </source>
</evidence>
<evidence type="ECO:0000256" key="3">
    <source>
        <dbReference type="ARBA" id="ARBA00022475"/>
    </source>
</evidence>
<evidence type="ECO:0000256" key="4">
    <source>
        <dbReference type="ARBA" id="ARBA00022692"/>
    </source>
</evidence>
<dbReference type="Pfam" id="PF07662">
    <property type="entry name" value="Nucleos_tra2_C"/>
    <property type="match status" value="1"/>
</dbReference>
<feature type="domain" description="Nucleoside transporter/FeoB GTPase Gate" evidence="10">
    <location>
        <begin position="91"/>
        <end position="188"/>
    </location>
</feature>
<evidence type="ECO:0000259" key="10">
    <source>
        <dbReference type="Pfam" id="PF07670"/>
    </source>
</evidence>
<evidence type="ECO:0000313" key="12">
    <source>
        <dbReference type="Proteomes" id="UP000600865"/>
    </source>
</evidence>
<dbReference type="GO" id="GO:0015293">
    <property type="term" value="F:symporter activity"/>
    <property type="evidence" value="ECO:0007669"/>
    <property type="project" value="TreeGrafter"/>
</dbReference>
<proteinExistence type="inferred from homology"/>
<gene>
    <name evidence="11" type="ORF">GCM10011309_24590</name>
</gene>
<feature type="transmembrane region" description="Helical" evidence="7">
    <location>
        <begin position="390"/>
        <end position="411"/>
    </location>
</feature>
<keyword evidence="6 7" id="KW-0472">Membrane</keyword>
<evidence type="ECO:0000256" key="5">
    <source>
        <dbReference type="ARBA" id="ARBA00022989"/>
    </source>
</evidence>
<comment type="similarity">
    <text evidence="2">Belongs to the concentrative nucleoside transporter (CNT) (TC 2.A.41) family.</text>
</comment>
<feature type="transmembrane region" description="Helical" evidence="7">
    <location>
        <begin position="6"/>
        <end position="22"/>
    </location>
</feature>
<comment type="subcellular location">
    <subcellularLocation>
        <location evidence="1">Cell membrane</location>
        <topology evidence="1">Multi-pass membrane protein</topology>
    </subcellularLocation>
</comment>
<feature type="domain" description="Concentrative nucleoside transporter C-terminal" evidence="9">
    <location>
        <begin position="194"/>
        <end position="408"/>
    </location>
</feature>
<feature type="transmembrane region" description="Helical" evidence="7">
    <location>
        <begin position="90"/>
        <end position="109"/>
    </location>
</feature>
<evidence type="ECO:0000313" key="11">
    <source>
        <dbReference type="EMBL" id="GGX73597.1"/>
    </source>
</evidence>
<dbReference type="Pfam" id="PF01773">
    <property type="entry name" value="Nucleos_tra2_N"/>
    <property type="match status" value="1"/>
</dbReference>